<protein>
    <submittedName>
        <fullName evidence="3">Uncharacterized protein</fullName>
    </submittedName>
</protein>
<evidence type="ECO:0000256" key="2">
    <source>
        <dbReference type="SAM" id="Phobius"/>
    </source>
</evidence>
<dbReference type="EnsemblProtists" id="PYU1_T002198">
    <property type="protein sequence ID" value="PYU1_T002198"/>
    <property type="gene ID" value="PYU1_G002196"/>
</dbReference>
<dbReference type="VEuPathDB" id="FungiDB:PYU1_G002196"/>
<reference evidence="4" key="1">
    <citation type="journal article" date="2010" name="Genome Biol.">
        <title>Genome sequence of the necrotrophic plant pathogen Pythium ultimum reveals original pathogenicity mechanisms and effector repertoire.</title>
        <authorList>
            <person name="Levesque C.A."/>
            <person name="Brouwer H."/>
            <person name="Cano L."/>
            <person name="Hamilton J.P."/>
            <person name="Holt C."/>
            <person name="Huitema E."/>
            <person name="Raffaele S."/>
            <person name="Robideau G.P."/>
            <person name="Thines M."/>
            <person name="Win J."/>
            <person name="Zerillo M.M."/>
            <person name="Beakes G.W."/>
            <person name="Boore J.L."/>
            <person name="Busam D."/>
            <person name="Dumas B."/>
            <person name="Ferriera S."/>
            <person name="Fuerstenberg S.I."/>
            <person name="Gachon C.M."/>
            <person name="Gaulin E."/>
            <person name="Govers F."/>
            <person name="Grenville-Briggs L."/>
            <person name="Horner N."/>
            <person name="Hostetler J."/>
            <person name="Jiang R.H."/>
            <person name="Johnson J."/>
            <person name="Krajaejun T."/>
            <person name="Lin H."/>
            <person name="Meijer H.J."/>
            <person name="Moore B."/>
            <person name="Morris P."/>
            <person name="Phuntmart V."/>
            <person name="Puiu D."/>
            <person name="Shetty J."/>
            <person name="Stajich J.E."/>
            <person name="Tripathy S."/>
            <person name="Wawra S."/>
            <person name="van West P."/>
            <person name="Whitty B.R."/>
            <person name="Coutinho P.M."/>
            <person name="Henrissat B."/>
            <person name="Martin F."/>
            <person name="Thomas P.D."/>
            <person name="Tyler B.M."/>
            <person name="De Vries R.P."/>
            <person name="Kamoun S."/>
            <person name="Yandell M."/>
            <person name="Tisserat N."/>
            <person name="Buell C.R."/>
        </authorList>
    </citation>
    <scope>NUCLEOTIDE SEQUENCE</scope>
    <source>
        <strain evidence="4">DAOM:BR144</strain>
    </source>
</reference>
<evidence type="ECO:0000313" key="3">
    <source>
        <dbReference type="EnsemblProtists" id="PYU1_T002198"/>
    </source>
</evidence>
<organism evidence="3 4">
    <name type="scientific">Globisporangium ultimum (strain ATCC 200006 / CBS 805.95 / DAOM BR144)</name>
    <name type="common">Pythium ultimum</name>
    <dbReference type="NCBI Taxonomy" id="431595"/>
    <lineage>
        <taxon>Eukaryota</taxon>
        <taxon>Sar</taxon>
        <taxon>Stramenopiles</taxon>
        <taxon>Oomycota</taxon>
        <taxon>Peronosporomycetes</taxon>
        <taxon>Pythiales</taxon>
        <taxon>Pythiaceae</taxon>
        <taxon>Globisporangium</taxon>
    </lineage>
</organism>
<dbReference type="HOGENOM" id="CLU_1997127_0_0_1"/>
<feature type="transmembrane region" description="Helical" evidence="2">
    <location>
        <begin position="65"/>
        <end position="84"/>
    </location>
</feature>
<evidence type="ECO:0000256" key="1">
    <source>
        <dbReference type="SAM" id="MobiDB-lite"/>
    </source>
</evidence>
<keyword evidence="4" id="KW-1185">Reference proteome</keyword>
<feature type="compositionally biased region" description="Basic and acidic residues" evidence="1">
    <location>
        <begin position="106"/>
        <end position="126"/>
    </location>
</feature>
<dbReference type="AlphaFoldDB" id="K3WB57"/>
<sequence>MSRKMEGVLAAVDAATASRRRWLQLLEAMIAQLYAKPRTESTLKYAGGVIAAFFAIKYARSFTSAGLIGLFSGILAHSIYADVLKRSARKSPVSLLSNSAPAIADEENRGVDEEESTTKYDPDGDH</sequence>
<dbReference type="Proteomes" id="UP000019132">
    <property type="component" value="Unassembled WGS sequence"/>
</dbReference>
<keyword evidence="2" id="KW-0472">Membrane</keyword>
<reference evidence="4" key="2">
    <citation type="submission" date="2010-04" db="EMBL/GenBank/DDBJ databases">
        <authorList>
            <person name="Buell R."/>
            <person name="Hamilton J."/>
            <person name="Hostetler J."/>
        </authorList>
    </citation>
    <scope>NUCLEOTIDE SEQUENCE [LARGE SCALE GENOMIC DNA]</scope>
    <source>
        <strain evidence="4">DAOM:BR144</strain>
    </source>
</reference>
<proteinExistence type="predicted"/>
<reference evidence="3" key="3">
    <citation type="submission" date="2014-11" db="UniProtKB">
        <authorList>
            <consortium name="EnsemblProtists"/>
        </authorList>
    </citation>
    <scope>IDENTIFICATION</scope>
    <source>
        <strain evidence="3">DAOM BR144</strain>
    </source>
</reference>
<accession>K3WB57</accession>
<keyword evidence="2" id="KW-1133">Transmembrane helix</keyword>
<feature type="region of interest" description="Disordered" evidence="1">
    <location>
        <begin position="92"/>
        <end position="126"/>
    </location>
</feature>
<keyword evidence="2" id="KW-0812">Transmembrane</keyword>
<dbReference type="eggNOG" id="ENOG502RF9I">
    <property type="taxonomic scope" value="Eukaryota"/>
</dbReference>
<name>K3WB57_GLOUD</name>
<dbReference type="InParanoid" id="K3WB57"/>
<evidence type="ECO:0000313" key="4">
    <source>
        <dbReference type="Proteomes" id="UP000019132"/>
    </source>
</evidence>